<feature type="transmembrane region" description="Helical" evidence="1">
    <location>
        <begin position="69"/>
        <end position="93"/>
    </location>
</feature>
<accession>A0A7W8VCG4</accession>
<gene>
    <name evidence="2" type="ORF">HDA36_001029</name>
</gene>
<proteinExistence type="predicted"/>
<keyword evidence="3" id="KW-1185">Reference proteome</keyword>
<evidence type="ECO:0000313" key="3">
    <source>
        <dbReference type="Proteomes" id="UP000572635"/>
    </source>
</evidence>
<dbReference type="EMBL" id="JACHDB010000001">
    <property type="protein sequence ID" value="MBB5430945.1"/>
    <property type="molecule type" value="Genomic_DNA"/>
</dbReference>
<dbReference type="Proteomes" id="UP000572635">
    <property type="component" value="Unassembled WGS sequence"/>
</dbReference>
<evidence type="ECO:0000313" key="2">
    <source>
        <dbReference type="EMBL" id="MBB5430945.1"/>
    </source>
</evidence>
<feature type="transmembrane region" description="Helical" evidence="1">
    <location>
        <begin position="40"/>
        <end position="62"/>
    </location>
</feature>
<name>A0A7W8VCG4_9ACTN</name>
<dbReference type="InterPro" id="IPR001646">
    <property type="entry name" value="5peptide_repeat"/>
</dbReference>
<keyword evidence="1" id="KW-0472">Membrane</keyword>
<organism evidence="2 3">
    <name type="scientific">Nocardiopsis composta</name>
    <dbReference type="NCBI Taxonomy" id="157465"/>
    <lineage>
        <taxon>Bacteria</taxon>
        <taxon>Bacillati</taxon>
        <taxon>Actinomycetota</taxon>
        <taxon>Actinomycetes</taxon>
        <taxon>Streptosporangiales</taxon>
        <taxon>Nocardiopsidaceae</taxon>
        <taxon>Nocardiopsis</taxon>
    </lineage>
</organism>
<comment type="caution">
    <text evidence="2">The sequence shown here is derived from an EMBL/GenBank/DDBJ whole genome shotgun (WGS) entry which is preliminary data.</text>
</comment>
<keyword evidence="1" id="KW-1133">Transmembrane helix</keyword>
<feature type="transmembrane region" description="Helical" evidence="1">
    <location>
        <begin position="12"/>
        <end position="34"/>
    </location>
</feature>
<dbReference type="Pfam" id="PF13576">
    <property type="entry name" value="Pentapeptide_3"/>
    <property type="match status" value="1"/>
</dbReference>
<dbReference type="RefSeq" id="WP_184389259.1">
    <property type="nucleotide sequence ID" value="NZ_BAAAJD010000063.1"/>
</dbReference>
<sequence>MRSPSPRQWGGIVLAAVVFPGFAATAWPLVPFLWDLLPGYLPVARIITGAGLGVLALAAIALIWGFRLWWLIVVAWIAAITAVASMVFAAWLVLGTPGVEEVPRLSPRALDAITTRAFAVVAGFGGVALLVIAYRRQRAIENGERREAARLFTESFDGAGEKLGSEHASVRLAGVHALARLADEAPEEREDLVQMVIDVLCAYLRMPYSPAPDPLPGNASRERRREHRDLELEFSVLREVRHTVIRAIGGRLREPQSRWRGREYDFTGAVFDGGDLSGAVFSGGKTSFNGAVFVGGEVSFHNAVFSGGEVDFRGVLFSGGGVDFRRARFCGGRVSFRAAEFSAGWVDLRGCDVSDGWVSFDRARFAGGWVSFERARFSGGGASFSRACFSGDSVSFDRARFSRGWVSFGGAEFSEGCASFDGAEFSGGQVPFNGAVGVCPRGLREAVGQGGSDAVVGLPEAWRKAARDGGEGGEAFPGASSGG</sequence>
<reference evidence="2 3" key="1">
    <citation type="submission" date="2020-08" db="EMBL/GenBank/DDBJ databases">
        <title>Sequencing the genomes of 1000 actinobacteria strains.</title>
        <authorList>
            <person name="Klenk H.-P."/>
        </authorList>
    </citation>
    <scope>NUCLEOTIDE SEQUENCE [LARGE SCALE GENOMIC DNA]</scope>
    <source>
        <strain evidence="2 3">DSM 44551</strain>
    </source>
</reference>
<evidence type="ECO:0000256" key="1">
    <source>
        <dbReference type="SAM" id="Phobius"/>
    </source>
</evidence>
<dbReference type="Gene3D" id="2.160.20.80">
    <property type="entry name" value="E3 ubiquitin-protein ligase SopA"/>
    <property type="match status" value="1"/>
</dbReference>
<feature type="transmembrane region" description="Helical" evidence="1">
    <location>
        <begin position="113"/>
        <end position="134"/>
    </location>
</feature>
<protein>
    <submittedName>
        <fullName evidence="2">Uncharacterized protein YjbI with pentapeptide repeats</fullName>
    </submittedName>
</protein>
<keyword evidence="1" id="KW-0812">Transmembrane</keyword>
<dbReference type="AlphaFoldDB" id="A0A7W8VCG4"/>